<dbReference type="OrthoDB" id="10009301at2759"/>
<keyword evidence="6" id="KW-1185">Reference proteome</keyword>
<feature type="domain" description="CUB" evidence="4">
    <location>
        <begin position="480"/>
        <end position="588"/>
    </location>
</feature>
<dbReference type="PANTHER" id="PTHR24251">
    <property type="entry name" value="OVOCHYMASE-RELATED"/>
    <property type="match status" value="1"/>
</dbReference>
<dbReference type="AlphaFoldDB" id="A0A0T6AZL5"/>
<dbReference type="Pfam" id="PF00431">
    <property type="entry name" value="CUB"/>
    <property type="match status" value="5"/>
</dbReference>
<name>A0A0T6AZL5_9SCAR</name>
<accession>A0A0T6AZL5</accession>
<reference evidence="5 6" key="1">
    <citation type="submission" date="2015-09" db="EMBL/GenBank/DDBJ databases">
        <title>Draft genome of the scarab beetle Oryctes borbonicus.</title>
        <authorList>
            <person name="Meyer J.M."/>
            <person name="Markov G.V."/>
            <person name="Baskaran P."/>
            <person name="Herrmann M."/>
            <person name="Sommer R.J."/>
            <person name="Roedelsperger C."/>
        </authorList>
    </citation>
    <scope>NUCLEOTIDE SEQUENCE [LARGE SCALE GENOMIC DNA]</scope>
    <source>
        <strain evidence="5">OB123</strain>
        <tissue evidence="5">Whole animal</tissue>
    </source>
</reference>
<sequence>CGSTEAININTLRNYTLQSPGYPDGYGHNLDCEWIFSTIPENHLQIDFYNVDLDYRFPCLYDHVEIYSGKNGVQDWDLLTNICLPNDTYRETIETTNLMKVAFKTDSYKNSTGFNAMITETCGGSVGKSSGIISVTNSTFSNLYSLRCQWNISVRTGRTIQIQFTVFDIGENADSKCNNYLLLRNGQSSSSPMLGDGKYCYHRPPTMQTTSNHLYVKFRTKTRVRGFTMKYNEVSINCGGTFSLSTLDNSTTISSPNYPNIPLPHTECKWLISAVPGESIQIDFIERFDLTDTLDCDKEYVEIRDGGTFLSPLIGRYCESMPSTIVSRDNMIFIKFFTDIEEPRNGFKLRASIAKCGGTIRDTTGEIRSRYFNNKKSYPKKENCTWEIVGPEGHFIIFSFETLDLAYRSQLCFADYVEIFEHSIIDYNNITSVGKYCYKNNDTDEIRTTSNKIQVRFTSSDRNLPAAGFLLKFTTSREKCGGSLENDFGIITSPRYPAIMFPTRCEWTIKVTKGKMIQVEILDLDFDTTRPSQGLAFSNSDNFAAHITFVKPNDKIKYINSTDNTMSVFFWAIHSSNHRGFKLRYTSDQPSICIADFSSPSGVIYSPQNCTYYHCIWKRVDGDASSRTLVLKISINNANNPGTSPLSSCKFTSSVTVTAGSKLANKFRF</sequence>
<dbReference type="SMART" id="SM00042">
    <property type="entry name" value="CUB"/>
    <property type="match status" value="5"/>
</dbReference>
<dbReference type="PROSITE" id="PS01180">
    <property type="entry name" value="CUB"/>
    <property type="match status" value="5"/>
</dbReference>
<feature type="domain" description="CUB" evidence="4">
    <location>
        <begin position="356"/>
        <end position="476"/>
    </location>
</feature>
<dbReference type="EMBL" id="LJIG01022447">
    <property type="protein sequence ID" value="KRT80556.1"/>
    <property type="molecule type" value="Genomic_DNA"/>
</dbReference>
<keyword evidence="2" id="KW-1015">Disulfide bond</keyword>
<evidence type="ECO:0000256" key="3">
    <source>
        <dbReference type="PROSITE-ProRule" id="PRU00059"/>
    </source>
</evidence>
<evidence type="ECO:0000313" key="5">
    <source>
        <dbReference type="EMBL" id="KRT80556.1"/>
    </source>
</evidence>
<organism evidence="5 6">
    <name type="scientific">Oryctes borbonicus</name>
    <dbReference type="NCBI Taxonomy" id="1629725"/>
    <lineage>
        <taxon>Eukaryota</taxon>
        <taxon>Metazoa</taxon>
        <taxon>Ecdysozoa</taxon>
        <taxon>Arthropoda</taxon>
        <taxon>Hexapoda</taxon>
        <taxon>Insecta</taxon>
        <taxon>Pterygota</taxon>
        <taxon>Neoptera</taxon>
        <taxon>Endopterygota</taxon>
        <taxon>Coleoptera</taxon>
        <taxon>Polyphaga</taxon>
        <taxon>Scarabaeiformia</taxon>
        <taxon>Scarabaeidae</taxon>
        <taxon>Dynastinae</taxon>
        <taxon>Oryctes</taxon>
    </lineage>
</organism>
<feature type="non-terminal residue" evidence="5">
    <location>
        <position position="1"/>
    </location>
</feature>
<proteinExistence type="predicted"/>
<dbReference type="Gene3D" id="2.60.120.290">
    <property type="entry name" value="Spermadhesin, CUB domain"/>
    <property type="match status" value="5"/>
</dbReference>
<feature type="domain" description="CUB" evidence="4">
    <location>
        <begin position="238"/>
        <end position="354"/>
    </location>
</feature>
<dbReference type="Proteomes" id="UP000051574">
    <property type="component" value="Unassembled WGS sequence"/>
</dbReference>
<feature type="domain" description="CUB" evidence="4">
    <location>
        <begin position="1"/>
        <end position="121"/>
    </location>
</feature>
<dbReference type="SUPFAM" id="SSF49854">
    <property type="entry name" value="Spermadhesin, CUB domain"/>
    <property type="match status" value="5"/>
</dbReference>
<dbReference type="FunFam" id="2.60.120.290:FF:000005">
    <property type="entry name" value="Procollagen C-endopeptidase enhancer 1"/>
    <property type="match status" value="1"/>
</dbReference>
<keyword evidence="1" id="KW-0677">Repeat</keyword>
<protein>
    <submittedName>
        <fullName evidence="5">CUB domain-containing protein</fullName>
    </submittedName>
</protein>
<evidence type="ECO:0000259" key="4">
    <source>
        <dbReference type="PROSITE" id="PS01180"/>
    </source>
</evidence>
<evidence type="ECO:0000313" key="6">
    <source>
        <dbReference type="Proteomes" id="UP000051574"/>
    </source>
</evidence>
<comment type="caution">
    <text evidence="3">Lacks conserved residue(s) required for the propagation of feature annotation.</text>
</comment>
<comment type="caution">
    <text evidence="5">The sequence shown here is derived from an EMBL/GenBank/DDBJ whole genome shotgun (WGS) entry which is preliminary data.</text>
</comment>
<evidence type="ECO:0000256" key="2">
    <source>
        <dbReference type="ARBA" id="ARBA00023157"/>
    </source>
</evidence>
<dbReference type="InterPro" id="IPR000859">
    <property type="entry name" value="CUB_dom"/>
</dbReference>
<gene>
    <name evidence="5" type="ORF">AMK59_7068</name>
</gene>
<evidence type="ECO:0000256" key="1">
    <source>
        <dbReference type="ARBA" id="ARBA00022737"/>
    </source>
</evidence>
<dbReference type="InterPro" id="IPR035914">
    <property type="entry name" value="Sperma_CUB_dom_sf"/>
</dbReference>
<dbReference type="CDD" id="cd00041">
    <property type="entry name" value="CUB"/>
    <property type="match status" value="5"/>
</dbReference>
<feature type="domain" description="CUB" evidence="4">
    <location>
        <begin position="122"/>
        <end position="234"/>
    </location>
</feature>